<keyword evidence="7" id="KW-1185">Reference proteome</keyword>
<reference evidence="6 7" key="1">
    <citation type="submission" date="2019-06" db="EMBL/GenBank/DDBJ databases">
        <authorList>
            <person name="Li M."/>
        </authorList>
    </citation>
    <scope>NUCLEOTIDE SEQUENCE [LARGE SCALE GENOMIC DNA]</scope>
    <source>
        <strain evidence="6 7">BGMRC2036</strain>
    </source>
</reference>
<evidence type="ECO:0000313" key="7">
    <source>
        <dbReference type="Proteomes" id="UP000318801"/>
    </source>
</evidence>
<evidence type="ECO:0000256" key="3">
    <source>
        <dbReference type="ARBA" id="ARBA00022989"/>
    </source>
</evidence>
<keyword evidence="3 5" id="KW-1133">Transmembrane helix</keyword>
<dbReference type="AlphaFoldDB" id="A0A506UJC0"/>
<protein>
    <submittedName>
        <fullName evidence="6">CvpA family protein</fullName>
    </submittedName>
</protein>
<feature type="transmembrane region" description="Helical" evidence="5">
    <location>
        <begin position="58"/>
        <end position="79"/>
    </location>
</feature>
<evidence type="ECO:0000256" key="2">
    <source>
        <dbReference type="ARBA" id="ARBA00022692"/>
    </source>
</evidence>
<dbReference type="GO" id="GO:0009403">
    <property type="term" value="P:toxin biosynthetic process"/>
    <property type="evidence" value="ECO:0007669"/>
    <property type="project" value="InterPro"/>
</dbReference>
<organism evidence="6 7">
    <name type="scientific">Martelella alba</name>
    <dbReference type="NCBI Taxonomy" id="2590451"/>
    <lineage>
        <taxon>Bacteria</taxon>
        <taxon>Pseudomonadati</taxon>
        <taxon>Pseudomonadota</taxon>
        <taxon>Alphaproteobacteria</taxon>
        <taxon>Hyphomicrobiales</taxon>
        <taxon>Aurantimonadaceae</taxon>
        <taxon>Martelella</taxon>
    </lineage>
</organism>
<evidence type="ECO:0000256" key="4">
    <source>
        <dbReference type="ARBA" id="ARBA00023136"/>
    </source>
</evidence>
<accession>A0A506UJC0</accession>
<comment type="subcellular location">
    <subcellularLocation>
        <location evidence="1">Membrane</location>
        <topology evidence="1">Multi-pass membrane protein</topology>
    </subcellularLocation>
</comment>
<comment type="caution">
    <text evidence="6">The sequence shown here is derived from an EMBL/GenBank/DDBJ whole genome shotgun (WGS) entry which is preliminary data.</text>
</comment>
<dbReference type="PANTHER" id="PTHR36926">
    <property type="entry name" value="COLICIN V PRODUCTION PROTEIN"/>
    <property type="match status" value="1"/>
</dbReference>
<dbReference type="OrthoDB" id="9806894at2"/>
<proteinExistence type="predicted"/>
<dbReference type="PANTHER" id="PTHR36926:SF1">
    <property type="entry name" value="COLICIN V PRODUCTION PROTEIN"/>
    <property type="match status" value="1"/>
</dbReference>
<gene>
    <name evidence="6" type="ORF">FJU08_02330</name>
</gene>
<dbReference type="InterPro" id="IPR003825">
    <property type="entry name" value="Colicin-V_CvpA"/>
</dbReference>
<evidence type="ECO:0000256" key="5">
    <source>
        <dbReference type="SAM" id="Phobius"/>
    </source>
</evidence>
<dbReference type="EMBL" id="VHLG01000001">
    <property type="protein sequence ID" value="TPW33415.1"/>
    <property type="molecule type" value="Genomic_DNA"/>
</dbReference>
<dbReference type="GO" id="GO:0016020">
    <property type="term" value="C:membrane"/>
    <property type="evidence" value="ECO:0007669"/>
    <property type="project" value="UniProtKB-SubCell"/>
</dbReference>
<evidence type="ECO:0000256" key="1">
    <source>
        <dbReference type="ARBA" id="ARBA00004141"/>
    </source>
</evidence>
<keyword evidence="2 5" id="KW-0812">Transmembrane</keyword>
<dbReference type="Proteomes" id="UP000318801">
    <property type="component" value="Unassembled WGS sequence"/>
</dbReference>
<name>A0A506UJC0_9HYPH</name>
<dbReference type="Pfam" id="PF02674">
    <property type="entry name" value="Colicin_V"/>
    <property type="match status" value="1"/>
</dbReference>
<dbReference type="InterPro" id="IPR052719">
    <property type="entry name" value="CvpA-like"/>
</dbReference>
<keyword evidence="4 5" id="KW-0472">Membrane</keyword>
<sequence>MFDLIVIGVLLFSALLAMVRGFSREILSIAAWAISAAAGYFLYPMLQPAVSGFLNDPRLAIAAAFAIIFLVVLIIVSFVTTRLADYIIDSRVGALDRSLGFVFGLLRGLLILVVAVAFWNWLVGDAQSPDWVRNAKSKPVLDALASKLEALLPGGSNPATQGQASAKNMLFAATDTYFFAVPQNLIRGV</sequence>
<evidence type="ECO:0000313" key="6">
    <source>
        <dbReference type="EMBL" id="TPW33415.1"/>
    </source>
</evidence>
<dbReference type="RefSeq" id="WP_141147354.1">
    <property type="nucleotide sequence ID" value="NZ_VHLG01000001.1"/>
</dbReference>
<feature type="transmembrane region" description="Helical" evidence="5">
    <location>
        <begin position="99"/>
        <end position="123"/>
    </location>
</feature>
<feature type="transmembrane region" description="Helical" evidence="5">
    <location>
        <begin position="26"/>
        <end position="46"/>
    </location>
</feature>